<evidence type="ECO:0000313" key="4">
    <source>
        <dbReference type="EMBL" id="KPJ53444.1"/>
    </source>
</evidence>
<dbReference type="InterPro" id="IPR018146">
    <property type="entry name" value="Glyoxalase_1_CS"/>
</dbReference>
<organism evidence="4 5">
    <name type="scientific">candidate division TA06 bacterium DG_24</name>
    <dbReference type="NCBI Taxonomy" id="1703770"/>
    <lineage>
        <taxon>Bacteria</taxon>
        <taxon>Bacteria division TA06</taxon>
    </lineage>
</organism>
<name>A0A0S7WTG9_UNCT6</name>
<dbReference type="Pfam" id="PF13669">
    <property type="entry name" value="Glyoxalase_4"/>
    <property type="match status" value="1"/>
</dbReference>
<evidence type="ECO:0000259" key="3">
    <source>
        <dbReference type="PROSITE" id="PS51819"/>
    </source>
</evidence>
<gene>
    <name evidence="4" type="ORF">AMJ39_04695</name>
</gene>
<feature type="domain" description="VOC" evidence="3">
    <location>
        <begin position="3"/>
        <end position="130"/>
    </location>
</feature>
<dbReference type="GO" id="GO:0046872">
    <property type="term" value="F:metal ion binding"/>
    <property type="evidence" value="ECO:0007669"/>
    <property type="project" value="UniProtKB-KW"/>
</dbReference>
<dbReference type="Proteomes" id="UP000052008">
    <property type="component" value="Unassembled WGS sequence"/>
</dbReference>
<evidence type="ECO:0000256" key="1">
    <source>
        <dbReference type="ARBA" id="ARBA00009308"/>
    </source>
</evidence>
<sequence>MKRIEHIGVAVRDIEAAIAFYGETLGLELLGREVLTDLSVEVALFRIGDTKIELLAALGGKGTIGRFLEKRGEGVHHICFEVDRLVDRLAEFEVRGYRCIEGPQPGAEGKTVCFLSPRATFGVLVELAEMPGKSRTG</sequence>
<protein>
    <recommendedName>
        <fullName evidence="3">VOC domain-containing protein</fullName>
    </recommendedName>
</protein>
<dbReference type="SUPFAM" id="SSF54593">
    <property type="entry name" value="Glyoxalase/Bleomycin resistance protein/Dihydroxybiphenyl dioxygenase"/>
    <property type="match status" value="1"/>
</dbReference>
<dbReference type="InterPro" id="IPR051785">
    <property type="entry name" value="MMCE/EMCE_epimerase"/>
</dbReference>
<dbReference type="GO" id="GO:0004462">
    <property type="term" value="F:lactoylglutathione lyase activity"/>
    <property type="evidence" value="ECO:0007669"/>
    <property type="project" value="InterPro"/>
</dbReference>
<dbReference type="STRING" id="1703770.AMJ39_04695"/>
<dbReference type="AlphaFoldDB" id="A0A0S7WTG9"/>
<dbReference type="InterPro" id="IPR017515">
    <property type="entry name" value="MeMalonyl-CoA_epimerase"/>
</dbReference>
<dbReference type="PROSITE" id="PS00934">
    <property type="entry name" value="GLYOXALASE_I_1"/>
    <property type="match status" value="1"/>
</dbReference>
<dbReference type="GO" id="GO:0004493">
    <property type="term" value="F:methylmalonyl-CoA epimerase activity"/>
    <property type="evidence" value="ECO:0007669"/>
    <property type="project" value="TreeGrafter"/>
</dbReference>
<dbReference type="InterPro" id="IPR029068">
    <property type="entry name" value="Glyas_Bleomycin-R_OHBP_Dase"/>
</dbReference>
<evidence type="ECO:0000313" key="5">
    <source>
        <dbReference type="Proteomes" id="UP000052008"/>
    </source>
</evidence>
<evidence type="ECO:0000256" key="2">
    <source>
        <dbReference type="ARBA" id="ARBA00022723"/>
    </source>
</evidence>
<dbReference type="CDD" id="cd07249">
    <property type="entry name" value="MMCE"/>
    <property type="match status" value="1"/>
</dbReference>
<reference evidence="4 5" key="1">
    <citation type="journal article" date="2015" name="Microbiome">
        <title>Genomic resolution of linkages in carbon, nitrogen, and sulfur cycling among widespread estuary sediment bacteria.</title>
        <authorList>
            <person name="Baker B.J."/>
            <person name="Lazar C.S."/>
            <person name="Teske A.P."/>
            <person name="Dick G.J."/>
        </authorList>
    </citation>
    <scope>NUCLEOTIDE SEQUENCE [LARGE SCALE GENOMIC DNA]</scope>
    <source>
        <strain evidence="4">DG_24</strain>
    </source>
</reference>
<dbReference type="GO" id="GO:0046491">
    <property type="term" value="P:L-methylmalonyl-CoA metabolic process"/>
    <property type="evidence" value="ECO:0007669"/>
    <property type="project" value="TreeGrafter"/>
</dbReference>
<dbReference type="PANTHER" id="PTHR43048:SF3">
    <property type="entry name" value="METHYLMALONYL-COA EPIMERASE, MITOCHONDRIAL"/>
    <property type="match status" value="1"/>
</dbReference>
<proteinExistence type="inferred from homology"/>
<accession>A0A0S7WTG9</accession>
<comment type="caution">
    <text evidence="4">The sequence shown here is derived from an EMBL/GenBank/DDBJ whole genome shotgun (WGS) entry which is preliminary data.</text>
</comment>
<dbReference type="PROSITE" id="PS51819">
    <property type="entry name" value="VOC"/>
    <property type="match status" value="1"/>
</dbReference>
<keyword evidence="2" id="KW-0479">Metal-binding</keyword>
<dbReference type="Gene3D" id="3.10.180.10">
    <property type="entry name" value="2,3-Dihydroxybiphenyl 1,2-Dioxygenase, domain 1"/>
    <property type="match status" value="1"/>
</dbReference>
<dbReference type="NCBIfam" id="TIGR03081">
    <property type="entry name" value="metmalonyl_epim"/>
    <property type="match status" value="1"/>
</dbReference>
<dbReference type="InterPro" id="IPR037523">
    <property type="entry name" value="VOC_core"/>
</dbReference>
<dbReference type="PANTHER" id="PTHR43048">
    <property type="entry name" value="METHYLMALONYL-COA EPIMERASE"/>
    <property type="match status" value="1"/>
</dbReference>
<comment type="similarity">
    <text evidence="1">Belongs to the methylmalonyl-CoA epimerase family.</text>
</comment>
<dbReference type="EMBL" id="LIZS01000019">
    <property type="protein sequence ID" value="KPJ53444.1"/>
    <property type="molecule type" value="Genomic_DNA"/>
</dbReference>